<organism evidence="1 2">
    <name type="scientific">Rohdeia mirabilis</name>
    <dbReference type="NCBI Taxonomy" id="2528008"/>
    <lineage>
        <taxon>Bacteria</taxon>
        <taxon>Pseudomonadati</taxon>
        <taxon>Planctomycetota</taxon>
        <taxon>Planctomycetia</taxon>
        <taxon>Planctomycetia incertae sedis</taxon>
        <taxon>Rohdeia</taxon>
    </lineage>
</organism>
<dbReference type="EMBL" id="CP036290">
    <property type="protein sequence ID" value="QDU86512.1"/>
    <property type="molecule type" value="Genomic_DNA"/>
</dbReference>
<sequence>MPSLTVSRTIDAPVEKVFDVSTDVHIWADVVPAIQRVEVLTDGPVGLGTRFRETRTMFGRDATETMEFIEFERPNRYVLGAQSHGCRYRSIFTLTPDGGGTKLEMVFEGTPLTFGAKVMSVVMRPFMKKMGDMCAADLDAIKAHVES</sequence>
<dbReference type="SUPFAM" id="SSF55961">
    <property type="entry name" value="Bet v1-like"/>
    <property type="match status" value="1"/>
</dbReference>
<accession>A0A518D4V9</accession>
<dbReference type="InterPro" id="IPR023393">
    <property type="entry name" value="START-like_dom_sf"/>
</dbReference>
<dbReference type="Pfam" id="PF10604">
    <property type="entry name" value="Polyketide_cyc2"/>
    <property type="match status" value="1"/>
</dbReference>
<name>A0A518D4V9_9BACT</name>
<evidence type="ECO:0000313" key="2">
    <source>
        <dbReference type="Proteomes" id="UP000319342"/>
    </source>
</evidence>
<dbReference type="AlphaFoldDB" id="A0A518D4V9"/>
<evidence type="ECO:0000313" key="1">
    <source>
        <dbReference type="EMBL" id="QDU86512.1"/>
    </source>
</evidence>
<keyword evidence="2" id="KW-1185">Reference proteome</keyword>
<dbReference type="InterPro" id="IPR019587">
    <property type="entry name" value="Polyketide_cyclase/dehydratase"/>
</dbReference>
<protein>
    <submittedName>
        <fullName evidence="1">Polyketide cyclase / dehydrase and lipid transport</fullName>
    </submittedName>
</protein>
<dbReference type="Proteomes" id="UP000319342">
    <property type="component" value="Chromosome"/>
</dbReference>
<dbReference type="OrthoDB" id="4773254at2"/>
<gene>
    <name evidence="1" type="ORF">Pla163_36630</name>
</gene>
<reference evidence="1 2" key="1">
    <citation type="submission" date="2019-02" db="EMBL/GenBank/DDBJ databases">
        <title>Deep-cultivation of Planctomycetes and their phenomic and genomic characterization uncovers novel biology.</title>
        <authorList>
            <person name="Wiegand S."/>
            <person name="Jogler M."/>
            <person name="Boedeker C."/>
            <person name="Pinto D."/>
            <person name="Vollmers J."/>
            <person name="Rivas-Marin E."/>
            <person name="Kohn T."/>
            <person name="Peeters S.H."/>
            <person name="Heuer A."/>
            <person name="Rast P."/>
            <person name="Oberbeckmann S."/>
            <person name="Bunk B."/>
            <person name="Jeske O."/>
            <person name="Meyerdierks A."/>
            <person name="Storesund J.E."/>
            <person name="Kallscheuer N."/>
            <person name="Luecker S."/>
            <person name="Lage O.M."/>
            <person name="Pohl T."/>
            <person name="Merkel B.J."/>
            <person name="Hornburger P."/>
            <person name="Mueller R.-W."/>
            <person name="Bruemmer F."/>
            <person name="Labrenz M."/>
            <person name="Spormann A.M."/>
            <person name="Op den Camp H."/>
            <person name="Overmann J."/>
            <person name="Amann R."/>
            <person name="Jetten M.S.M."/>
            <person name="Mascher T."/>
            <person name="Medema M.H."/>
            <person name="Devos D.P."/>
            <person name="Kaster A.-K."/>
            <person name="Ovreas L."/>
            <person name="Rohde M."/>
            <person name="Galperin M.Y."/>
            <person name="Jogler C."/>
        </authorList>
    </citation>
    <scope>NUCLEOTIDE SEQUENCE [LARGE SCALE GENOMIC DNA]</scope>
    <source>
        <strain evidence="1 2">Pla163</strain>
    </source>
</reference>
<dbReference type="Gene3D" id="3.30.530.20">
    <property type="match status" value="1"/>
</dbReference>
<proteinExistence type="predicted"/>
<dbReference type="RefSeq" id="WP_145191891.1">
    <property type="nucleotide sequence ID" value="NZ_CP036290.1"/>
</dbReference>